<dbReference type="SMART" id="SM00342">
    <property type="entry name" value="HTH_ARAC"/>
    <property type="match status" value="1"/>
</dbReference>
<dbReference type="InterPro" id="IPR018062">
    <property type="entry name" value="HTH_AraC-typ_CS"/>
</dbReference>
<dbReference type="Gene3D" id="1.10.10.60">
    <property type="entry name" value="Homeodomain-like"/>
    <property type="match status" value="1"/>
</dbReference>
<dbReference type="PANTHER" id="PTHR47893">
    <property type="entry name" value="REGULATORY PROTEIN PCHR"/>
    <property type="match status" value="1"/>
</dbReference>
<protein>
    <submittedName>
        <fullName evidence="5">Helix-turn-helix domain-containing protein</fullName>
    </submittedName>
</protein>
<keyword evidence="2" id="KW-0238">DNA-binding</keyword>
<accession>A0AAX1NFD1</accession>
<name>A0AAX1NFD1_9BACT</name>
<evidence type="ECO:0000313" key="5">
    <source>
        <dbReference type="EMBL" id="QWG04823.1"/>
    </source>
</evidence>
<keyword evidence="1" id="KW-0805">Transcription regulation</keyword>
<gene>
    <name evidence="5" type="ORF">KMW28_28410</name>
</gene>
<keyword evidence="6" id="KW-1185">Reference proteome</keyword>
<dbReference type="GO" id="GO:0043565">
    <property type="term" value="F:sequence-specific DNA binding"/>
    <property type="evidence" value="ECO:0007669"/>
    <property type="project" value="InterPro"/>
</dbReference>
<evidence type="ECO:0000256" key="3">
    <source>
        <dbReference type="ARBA" id="ARBA00023163"/>
    </source>
</evidence>
<dbReference type="PANTHER" id="PTHR47893:SF1">
    <property type="entry name" value="REGULATORY PROTEIN PCHR"/>
    <property type="match status" value="1"/>
</dbReference>
<dbReference type="RefSeq" id="WP_169662477.1">
    <property type="nucleotide sequence ID" value="NZ_CP076133.1"/>
</dbReference>
<reference evidence="5 6" key="1">
    <citation type="submission" date="2021-05" db="EMBL/GenBank/DDBJ databases">
        <title>Comparative genomic studies on the polysaccharide-degrading batcterial strains of the Flammeovirga genus.</title>
        <authorList>
            <person name="Zewei F."/>
            <person name="Zheng Z."/>
            <person name="Yu L."/>
            <person name="Ruyue G."/>
            <person name="Yanhong M."/>
            <person name="Yuanyuan C."/>
            <person name="Jingyan G."/>
            <person name="Wenjun H."/>
        </authorList>
    </citation>
    <scope>NUCLEOTIDE SEQUENCE [LARGE SCALE GENOMIC DNA]</scope>
    <source>
        <strain evidence="5 6">NBRC:100898</strain>
    </source>
</reference>
<evidence type="ECO:0000313" key="6">
    <source>
        <dbReference type="Proteomes" id="UP000678679"/>
    </source>
</evidence>
<dbReference type="InterPro" id="IPR009057">
    <property type="entry name" value="Homeodomain-like_sf"/>
</dbReference>
<dbReference type="InterPro" id="IPR020449">
    <property type="entry name" value="Tscrpt_reg_AraC-type_HTH"/>
</dbReference>
<dbReference type="PRINTS" id="PR00032">
    <property type="entry name" value="HTHARAC"/>
</dbReference>
<dbReference type="EMBL" id="CP076133">
    <property type="protein sequence ID" value="QWG04823.1"/>
    <property type="molecule type" value="Genomic_DNA"/>
</dbReference>
<dbReference type="GO" id="GO:0003700">
    <property type="term" value="F:DNA-binding transcription factor activity"/>
    <property type="evidence" value="ECO:0007669"/>
    <property type="project" value="InterPro"/>
</dbReference>
<dbReference type="Proteomes" id="UP000678679">
    <property type="component" value="Chromosome 2"/>
</dbReference>
<dbReference type="AlphaFoldDB" id="A0AAX1NFD1"/>
<dbReference type="InterPro" id="IPR053142">
    <property type="entry name" value="PchR_regulatory_protein"/>
</dbReference>
<dbReference type="SUPFAM" id="SSF46689">
    <property type="entry name" value="Homeodomain-like"/>
    <property type="match status" value="2"/>
</dbReference>
<dbReference type="KEGG" id="fya:KMW28_28410"/>
<evidence type="ECO:0000259" key="4">
    <source>
        <dbReference type="PROSITE" id="PS01124"/>
    </source>
</evidence>
<dbReference type="PROSITE" id="PS00041">
    <property type="entry name" value="HTH_ARAC_FAMILY_1"/>
    <property type="match status" value="1"/>
</dbReference>
<sequence>MDTILIKEGSAFSLLEQLHQQLGGELSKESLTLNNQSFELDIKLYSLINGADISIYYCKPKQDVQLIIESEENQNDYYIMRFEYDAQIGRNTTDQIQQNSVSTEAMIAYKSFYSFKSKLKSNQKNQWVSIRFHKNQIADSFPEFKNILNAIFPSSKLWVKYSIAPIEVHLLLADIFKLDLSSPSPKNNSIILSRLIECIGIFYERVTQNSIQHSLHPEDFDQILKVKEYLMNHLENQKPTLDELAEVYGYSSSKLKRDFMSVFGISTHNFYQQQRLENAKLLLTTKNYEITDIARKFGYSTVSKFSFAFKKQFGVTPKSIALKYQK</sequence>
<dbReference type="Pfam" id="PF12833">
    <property type="entry name" value="HTH_18"/>
    <property type="match status" value="1"/>
</dbReference>
<proteinExistence type="predicted"/>
<feature type="domain" description="HTH araC/xylS-type" evidence="4">
    <location>
        <begin position="224"/>
        <end position="323"/>
    </location>
</feature>
<evidence type="ECO:0000256" key="2">
    <source>
        <dbReference type="ARBA" id="ARBA00023125"/>
    </source>
</evidence>
<dbReference type="InterPro" id="IPR018060">
    <property type="entry name" value="HTH_AraC"/>
</dbReference>
<organism evidence="5 6">
    <name type="scientific">Flammeovirga yaeyamensis</name>
    <dbReference type="NCBI Taxonomy" id="367791"/>
    <lineage>
        <taxon>Bacteria</taxon>
        <taxon>Pseudomonadati</taxon>
        <taxon>Bacteroidota</taxon>
        <taxon>Cytophagia</taxon>
        <taxon>Cytophagales</taxon>
        <taxon>Flammeovirgaceae</taxon>
        <taxon>Flammeovirga</taxon>
    </lineage>
</organism>
<evidence type="ECO:0000256" key="1">
    <source>
        <dbReference type="ARBA" id="ARBA00023015"/>
    </source>
</evidence>
<keyword evidence="3" id="KW-0804">Transcription</keyword>
<dbReference type="PROSITE" id="PS01124">
    <property type="entry name" value="HTH_ARAC_FAMILY_2"/>
    <property type="match status" value="1"/>
</dbReference>